<keyword evidence="13 16" id="KW-0472">Membrane</keyword>
<evidence type="ECO:0000313" key="21">
    <source>
        <dbReference type="Proteomes" id="UP000053477"/>
    </source>
</evidence>
<keyword evidence="21" id="KW-1185">Reference proteome</keyword>
<dbReference type="EC" id="3.4.-.-" evidence="15"/>
<dbReference type="AlphaFoldDB" id="A0A0H2RI63"/>
<evidence type="ECO:0000256" key="3">
    <source>
        <dbReference type="ARBA" id="ARBA00004128"/>
    </source>
</evidence>
<evidence type="ECO:0000256" key="4">
    <source>
        <dbReference type="ARBA" id="ARBA00010918"/>
    </source>
</evidence>
<dbReference type="Pfam" id="PF22250">
    <property type="entry name" value="PFF1_C"/>
    <property type="match status" value="1"/>
</dbReference>
<dbReference type="Pfam" id="PF04389">
    <property type="entry name" value="Peptidase_M28"/>
    <property type="match status" value="1"/>
</dbReference>
<dbReference type="PANTHER" id="PTHR12147">
    <property type="entry name" value="METALLOPEPTIDASE M28 FAMILY MEMBER"/>
    <property type="match status" value="1"/>
</dbReference>
<evidence type="ECO:0000256" key="12">
    <source>
        <dbReference type="ARBA" id="ARBA00023049"/>
    </source>
</evidence>
<keyword evidence="8 15" id="KW-0479">Metal-binding</keyword>
<evidence type="ECO:0000256" key="6">
    <source>
        <dbReference type="ARBA" id="ARBA00022670"/>
    </source>
</evidence>
<sequence length="851" mass="94333">MRERVASFLAFRTIPTTVAFVLFYSALFLTLFFTDDVTTIPEASQQGSISLDDAYEDLHHIGSFPHPYNTHQNEVVRDYLLNRVSEIARKSDFIHVSDDRTSNITFTLAVNTNNTRYGSYFEGLNVITKIDGTNPNLPGVLFNAHFDSVPTSPGATDDGIGTVTLIQLIEHFAKNRPKRTVIFNNNNGEEEGLNGAASFLEHPWSRLVDTFLNVDSGGVGGRPFLLRTSSTRLAKVFSKTPHPHGLIATADAFNRGIVKSASDYTVFAMGGLAGIDYTTYRKRSKYHVMGDSIPNFDKASLWQMMESSVQIAEGLANDEEPSSRDAELPVYFDIFGETFVVTSLHTFYVINILLLIMGPMLVGGLSHVARQKGKLCWTGGGWGRAPLAFIVSTAVTLIFGKLYARGKPFAAYSASFSVFASFLALSFLCYSITLGSFRPAPQQRSVAFLEGFIFWWILLLADTVLIGNAEVGGFCFFTFFYAGNLAAVILGLLEHLELPVSLLRKAHHKLINDFVDDEQAEHSDESTPLLGQGGLSLKRDVDEDQQVGQWLMQFLLSVPFPVILVSQLAIVFIHSLSQTGTDSETPGTVYMGSAIFATLIFMPTMPFMHKIHRKVTIVAAVIFTCTTLYNFLTFPFSQAEPFRVFYQQKIDLDTGVNEVTLTGVEPWISRYIMPELPSSWDKDAQLSCDKIDADFRALLPYCSWRGLPPSVAPGNTSSWVSVDATKSGPGMATISIYSPTSRGCRLYFDHDTPVMSMNVRGGSGRTLPGFSLPEAGLWEARLWSRTWNRTFEVDVTWADVEKPLKGRASCLWHERVGVPAFDEVMAYVPNWVLVSTRGAGLLEGSKEFEIR</sequence>
<feature type="transmembrane region" description="Helical" evidence="16">
    <location>
        <begin position="471"/>
        <end position="493"/>
    </location>
</feature>
<comment type="subcellular location">
    <subcellularLocation>
        <location evidence="3">Vacuole membrane</location>
        <topology evidence="3">Multi-pass membrane protein</topology>
    </subcellularLocation>
</comment>
<comment type="similarity">
    <text evidence="4 15">Belongs to the peptidase M28 family.</text>
</comment>
<evidence type="ECO:0000256" key="1">
    <source>
        <dbReference type="ARBA" id="ARBA00001947"/>
    </source>
</evidence>
<feature type="transmembrane region" description="Helical" evidence="16">
    <location>
        <begin position="588"/>
        <end position="608"/>
    </location>
</feature>
<dbReference type="Gene3D" id="3.40.630.10">
    <property type="entry name" value="Zn peptidases"/>
    <property type="match status" value="1"/>
</dbReference>
<feature type="domain" description="Peptidase M28" evidence="17">
    <location>
        <begin position="125"/>
        <end position="308"/>
    </location>
</feature>
<feature type="transmembrane region" description="Helical" evidence="16">
    <location>
        <begin position="9"/>
        <end position="33"/>
    </location>
</feature>
<feature type="transmembrane region" description="Helical" evidence="16">
    <location>
        <begin position="615"/>
        <end position="632"/>
    </location>
</feature>
<evidence type="ECO:0000256" key="10">
    <source>
        <dbReference type="ARBA" id="ARBA00022833"/>
    </source>
</evidence>
<feature type="domain" description="Vacuolar membrane protease transmembrane" evidence="19">
    <location>
        <begin position="549"/>
        <end position="611"/>
    </location>
</feature>
<keyword evidence="6 15" id="KW-0645">Protease</keyword>
<evidence type="ECO:0000256" key="15">
    <source>
        <dbReference type="RuleBase" id="RU361240"/>
    </source>
</evidence>
<dbReference type="InParanoid" id="A0A0H2RI63"/>
<feature type="transmembrane region" description="Helical" evidence="16">
    <location>
        <begin position="409"/>
        <end position="434"/>
    </location>
</feature>
<comment type="cofactor">
    <cofactor evidence="1">
        <name>Zn(2+)</name>
        <dbReference type="ChEBI" id="CHEBI:29105"/>
    </cofactor>
</comment>
<keyword evidence="5" id="KW-0926">Vacuole</keyword>
<dbReference type="CDD" id="cd03875">
    <property type="entry name" value="M28_Fxna_like"/>
    <property type="match status" value="1"/>
</dbReference>
<evidence type="ECO:0000256" key="5">
    <source>
        <dbReference type="ARBA" id="ARBA00022554"/>
    </source>
</evidence>
<feature type="transmembrane region" description="Helical" evidence="16">
    <location>
        <begin position="381"/>
        <end position="403"/>
    </location>
</feature>
<dbReference type="InterPro" id="IPR053975">
    <property type="entry name" value="PFF1_C"/>
</dbReference>
<proteinExistence type="inferred from homology"/>
<dbReference type="Proteomes" id="UP000053477">
    <property type="component" value="Unassembled WGS sequence"/>
</dbReference>
<reference evidence="20 21" key="1">
    <citation type="submission" date="2015-04" db="EMBL/GenBank/DDBJ databases">
        <title>Complete genome sequence of Schizopora paradoxa KUC8140, a cosmopolitan wood degrader in East Asia.</title>
        <authorList>
            <consortium name="DOE Joint Genome Institute"/>
            <person name="Min B."/>
            <person name="Park H."/>
            <person name="Jang Y."/>
            <person name="Kim J.-J."/>
            <person name="Kim K.H."/>
            <person name="Pangilinan J."/>
            <person name="Lipzen A."/>
            <person name="Riley R."/>
            <person name="Grigoriev I.V."/>
            <person name="Spatafora J.W."/>
            <person name="Choi I.-G."/>
        </authorList>
    </citation>
    <scope>NUCLEOTIDE SEQUENCE [LARGE SCALE GENOMIC DNA]</scope>
    <source>
        <strain evidence="20 21">KUC8140</strain>
    </source>
</reference>
<feature type="domain" description="Vacuolar membrane protease transmembrane" evidence="19">
    <location>
        <begin position="384"/>
        <end position="508"/>
    </location>
</feature>
<dbReference type="Pfam" id="PF22251">
    <property type="entry name" value="PFF1_TM"/>
    <property type="match status" value="2"/>
</dbReference>
<dbReference type="InterPro" id="IPR053976">
    <property type="entry name" value="PFF1_TM"/>
</dbReference>
<keyword evidence="7 16" id="KW-0812">Transmembrane</keyword>
<dbReference type="PANTHER" id="PTHR12147:SF58">
    <property type="entry name" value="VACUOLAR MEMBRANE PROTEASE"/>
    <property type="match status" value="1"/>
</dbReference>
<dbReference type="STRING" id="27342.A0A0H2RI63"/>
<dbReference type="OrthoDB" id="76293at2759"/>
<evidence type="ECO:0000256" key="7">
    <source>
        <dbReference type="ARBA" id="ARBA00022692"/>
    </source>
</evidence>
<dbReference type="GO" id="GO:0006508">
    <property type="term" value="P:proteolysis"/>
    <property type="evidence" value="ECO:0007669"/>
    <property type="project" value="UniProtKB-KW"/>
</dbReference>
<evidence type="ECO:0000259" key="17">
    <source>
        <dbReference type="Pfam" id="PF04389"/>
    </source>
</evidence>
<dbReference type="InterPro" id="IPR007484">
    <property type="entry name" value="Peptidase_M28"/>
</dbReference>
<evidence type="ECO:0000256" key="8">
    <source>
        <dbReference type="ARBA" id="ARBA00022723"/>
    </source>
</evidence>
<dbReference type="InterPro" id="IPR048024">
    <property type="entry name" value="Fxna-like_M28_dom"/>
</dbReference>
<keyword evidence="10 15" id="KW-0862">Zinc</keyword>
<evidence type="ECO:0000256" key="2">
    <source>
        <dbReference type="ARBA" id="ARBA00003273"/>
    </source>
</evidence>
<dbReference type="InterPro" id="IPR045175">
    <property type="entry name" value="M28_fam"/>
</dbReference>
<keyword evidence="14" id="KW-0325">Glycoprotein</keyword>
<evidence type="ECO:0000256" key="14">
    <source>
        <dbReference type="ARBA" id="ARBA00023180"/>
    </source>
</evidence>
<evidence type="ECO:0000256" key="13">
    <source>
        <dbReference type="ARBA" id="ARBA00023136"/>
    </source>
</evidence>
<protein>
    <recommendedName>
        <fullName evidence="15">Peptide hydrolase</fullName>
        <ecNumber evidence="15">3.4.-.-</ecNumber>
    </recommendedName>
</protein>
<feature type="transmembrane region" description="Helical" evidence="16">
    <location>
        <begin position="554"/>
        <end position="576"/>
    </location>
</feature>
<keyword evidence="11 16" id="KW-1133">Transmembrane helix</keyword>
<dbReference type="GO" id="GO:0005774">
    <property type="term" value="C:vacuolar membrane"/>
    <property type="evidence" value="ECO:0007669"/>
    <property type="project" value="UniProtKB-SubCell"/>
</dbReference>
<dbReference type="FunCoup" id="A0A0H2RI63">
    <property type="interactions" value="25"/>
</dbReference>
<evidence type="ECO:0000256" key="11">
    <source>
        <dbReference type="ARBA" id="ARBA00022989"/>
    </source>
</evidence>
<evidence type="ECO:0000256" key="9">
    <source>
        <dbReference type="ARBA" id="ARBA00022801"/>
    </source>
</evidence>
<accession>A0A0H2RI63</accession>
<evidence type="ECO:0000313" key="20">
    <source>
        <dbReference type="EMBL" id="KLO09153.1"/>
    </source>
</evidence>
<feature type="domain" description="Vacuolar membrane protease C-terminal" evidence="18">
    <location>
        <begin position="643"/>
        <end position="843"/>
    </location>
</feature>
<evidence type="ECO:0000256" key="16">
    <source>
        <dbReference type="SAM" id="Phobius"/>
    </source>
</evidence>
<dbReference type="SUPFAM" id="SSF53187">
    <property type="entry name" value="Zn-dependent exopeptidases"/>
    <property type="match status" value="1"/>
</dbReference>
<dbReference type="EMBL" id="KQ086065">
    <property type="protein sequence ID" value="KLO09153.1"/>
    <property type="molecule type" value="Genomic_DNA"/>
</dbReference>
<dbReference type="GO" id="GO:0046872">
    <property type="term" value="F:metal ion binding"/>
    <property type="evidence" value="ECO:0007669"/>
    <property type="project" value="UniProtKB-KW"/>
</dbReference>
<name>A0A0H2RI63_9AGAM</name>
<dbReference type="GO" id="GO:0008235">
    <property type="term" value="F:metalloexopeptidase activity"/>
    <property type="evidence" value="ECO:0007669"/>
    <property type="project" value="InterPro"/>
</dbReference>
<evidence type="ECO:0000259" key="18">
    <source>
        <dbReference type="Pfam" id="PF22250"/>
    </source>
</evidence>
<gene>
    <name evidence="20" type="ORF">SCHPADRAFT_834337</name>
</gene>
<organism evidence="20 21">
    <name type="scientific">Schizopora paradoxa</name>
    <dbReference type="NCBI Taxonomy" id="27342"/>
    <lineage>
        <taxon>Eukaryota</taxon>
        <taxon>Fungi</taxon>
        <taxon>Dikarya</taxon>
        <taxon>Basidiomycota</taxon>
        <taxon>Agaricomycotina</taxon>
        <taxon>Agaricomycetes</taxon>
        <taxon>Hymenochaetales</taxon>
        <taxon>Schizoporaceae</taxon>
        <taxon>Schizopora</taxon>
    </lineage>
</organism>
<evidence type="ECO:0000259" key="19">
    <source>
        <dbReference type="Pfam" id="PF22251"/>
    </source>
</evidence>
<comment type="function">
    <text evidence="2">May be involved in vacuolar sorting and osmoregulation.</text>
</comment>
<feature type="transmembrane region" description="Helical" evidence="16">
    <location>
        <begin position="446"/>
        <end position="465"/>
    </location>
</feature>
<feature type="transmembrane region" description="Helical" evidence="16">
    <location>
        <begin position="347"/>
        <end position="369"/>
    </location>
</feature>
<keyword evidence="9 15" id="KW-0378">Hydrolase</keyword>
<keyword evidence="12" id="KW-0482">Metalloprotease</keyword>